<feature type="compositionally biased region" description="Polar residues" evidence="1">
    <location>
        <begin position="166"/>
        <end position="181"/>
    </location>
</feature>
<feature type="compositionally biased region" description="Pro residues" evidence="1">
    <location>
        <begin position="141"/>
        <end position="162"/>
    </location>
</feature>
<dbReference type="AlphaFoldDB" id="A0A9Q1IP76"/>
<keyword evidence="3" id="KW-1185">Reference proteome</keyword>
<proteinExistence type="predicted"/>
<protein>
    <submittedName>
        <fullName evidence="2">Uncharacterized protein</fullName>
    </submittedName>
</protein>
<feature type="region of interest" description="Disordered" evidence="1">
    <location>
        <begin position="130"/>
        <end position="193"/>
    </location>
</feature>
<dbReference type="Gene3D" id="3.40.50.12700">
    <property type="match status" value="1"/>
</dbReference>
<evidence type="ECO:0000256" key="1">
    <source>
        <dbReference type="SAM" id="MobiDB-lite"/>
    </source>
</evidence>
<evidence type="ECO:0000313" key="2">
    <source>
        <dbReference type="EMBL" id="KAJ8349294.1"/>
    </source>
</evidence>
<comment type="caution">
    <text evidence="2">The sequence shown here is derived from an EMBL/GenBank/DDBJ whole genome shotgun (WGS) entry which is preliminary data.</text>
</comment>
<dbReference type="EMBL" id="JAINUF010000009">
    <property type="protein sequence ID" value="KAJ8349294.1"/>
    <property type="molecule type" value="Genomic_DNA"/>
</dbReference>
<gene>
    <name evidence="2" type="ORF">SKAU_G00244240</name>
</gene>
<accession>A0A9Q1IP76</accession>
<reference evidence="2" key="1">
    <citation type="journal article" date="2023" name="Science">
        <title>Genome structures resolve the early diversification of teleost fishes.</title>
        <authorList>
            <person name="Parey E."/>
            <person name="Louis A."/>
            <person name="Montfort J."/>
            <person name="Bouchez O."/>
            <person name="Roques C."/>
            <person name="Iampietro C."/>
            <person name="Lluch J."/>
            <person name="Castinel A."/>
            <person name="Donnadieu C."/>
            <person name="Desvignes T."/>
            <person name="Floi Bucao C."/>
            <person name="Jouanno E."/>
            <person name="Wen M."/>
            <person name="Mejri S."/>
            <person name="Dirks R."/>
            <person name="Jansen H."/>
            <person name="Henkel C."/>
            <person name="Chen W.J."/>
            <person name="Zahm M."/>
            <person name="Cabau C."/>
            <person name="Klopp C."/>
            <person name="Thompson A.W."/>
            <person name="Robinson-Rechavi M."/>
            <person name="Braasch I."/>
            <person name="Lecointre G."/>
            <person name="Bobe J."/>
            <person name="Postlethwait J.H."/>
            <person name="Berthelot C."/>
            <person name="Roest Crollius H."/>
            <person name="Guiguen Y."/>
        </authorList>
    </citation>
    <scope>NUCLEOTIDE SEQUENCE</scope>
    <source>
        <strain evidence="2">WJC10195</strain>
    </source>
</reference>
<organism evidence="2 3">
    <name type="scientific">Synaphobranchus kaupii</name>
    <name type="common">Kaup's arrowtooth eel</name>
    <dbReference type="NCBI Taxonomy" id="118154"/>
    <lineage>
        <taxon>Eukaryota</taxon>
        <taxon>Metazoa</taxon>
        <taxon>Chordata</taxon>
        <taxon>Craniata</taxon>
        <taxon>Vertebrata</taxon>
        <taxon>Euteleostomi</taxon>
        <taxon>Actinopterygii</taxon>
        <taxon>Neopterygii</taxon>
        <taxon>Teleostei</taxon>
        <taxon>Anguilliformes</taxon>
        <taxon>Synaphobranchidae</taxon>
        <taxon>Synaphobranchus</taxon>
    </lineage>
</organism>
<dbReference type="Proteomes" id="UP001152622">
    <property type="component" value="Chromosome 9"/>
</dbReference>
<dbReference type="OrthoDB" id="8871915at2759"/>
<evidence type="ECO:0000313" key="3">
    <source>
        <dbReference type="Proteomes" id="UP001152622"/>
    </source>
</evidence>
<name>A0A9Q1IP76_SYNKA</name>
<sequence>MEQDFDLLLNKSLNLPSLKVFISGPLPAIWSSKLFSRGMDLNDWLKRSCSLKGLNYIDNFDLFWQRGHLFAQDGLLNQHGARTLLDHVDHALRHPSSRHTRPWAKAPGNQLTVCHTSRLISSAEGLKAEAYHQSAKQNIAAPPPAPPQARPPKPLRPNPPHPQGSRPLSSPTASVIASNKNCGMDSTPPWTAL</sequence>